<name>A0A1G6NFB4_9ACTN</name>
<dbReference type="RefSeq" id="WP_090847819.1">
    <property type="nucleotide sequence ID" value="NZ_FMZL01000034.1"/>
</dbReference>
<accession>A0A1G6NFB4</accession>
<dbReference type="AlphaFoldDB" id="A0A1G6NFB4"/>
<reference evidence="2" key="1">
    <citation type="submission" date="2016-10" db="EMBL/GenBank/DDBJ databases">
        <authorList>
            <person name="Varghese N."/>
            <person name="Submissions S."/>
        </authorList>
    </citation>
    <scope>NUCLEOTIDE SEQUENCE [LARGE SCALE GENOMIC DNA]</scope>
    <source>
        <strain evidence="2">DSM 22619</strain>
    </source>
</reference>
<dbReference type="InterPro" id="IPR036390">
    <property type="entry name" value="WH_DNA-bd_sf"/>
</dbReference>
<dbReference type="InterPro" id="IPR036388">
    <property type="entry name" value="WH-like_DNA-bd_sf"/>
</dbReference>
<dbReference type="Gene3D" id="1.10.10.10">
    <property type="entry name" value="Winged helix-like DNA-binding domain superfamily/Winged helix DNA-binding domain"/>
    <property type="match status" value="1"/>
</dbReference>
<evidence type="ECO:0000313" key="2">
    <source>
        <dbReference type="Proteomes" id="UP000198528"/>
    </source>
</evidence>
<keyword evidence="2" id="KW-1185">Reference proteome</keyword>
<proteinExistence type="predicted"/>
<dbReference type="Pfam" id="PF02082">
    <property type="entry name" value="Rrf2"/>
    <property type="match status" value="1"/>
</dbReference>
<gene>
    <name evidence="1" type="ORF">SAMN04487824_1346</name>
</gene>
<dbReference type="PANTHER" id="PTHR33221:SF15">
    <property type="entry name" value="HTH-TYPE TRANSCRIPTIONAL REGULATOR YWGB-RELATED"/>
    <property type="match status" value="1"/>
</dbReference>
<dbReference type="PROSITE" id="PS51197">
    <property type="entry name" value="HTH_RRF2_2"/>
    <property type="match status" value="1"/>
</dbReference>
<protein>
    <submittedName>
        <fullName evidence="1">Rrf2 family protein</fullName>
    </submittedName>
</protein>
<dbReference type="Proteomes" id="UP000198528">
    <property type="component" value="Unassembled WGS sequence"/>
</dbReference>
<sequence>MKFSTRLSIAVHILLCLDVLGDRRKFTSNVLAGSIGVNPVVVRNVLGRLKAAGLVAVEPGVGGARLTKDPAEITLLDILNAVEDDVSVFRMHEHPSPECPIGRNVHAVLGAELDAAEQAMLDRLASTTLANLADATRGRISRQEQA</sequence>
<dbReference type="PANTHER" id="PTHR33221">
    <property type="entry name" value="WINGED HELIX-TURN-HELIX TRANSCRIPTIONAL REGULATOR, RRF2 FAMILY"/>
    <property type="match status" value="1"/>
</dbReference>
<organism evidence="1 2">
    <name type="scientific">Parafannyhessea umbonata</name>
    <dbReference type="NCBI Taxonomy" id="604330"/>
    <lineage>
        <taxon>Bacteria</taxon>
        <taxon>Bacillati</taxon>
        <taxon>Actinomycetota</taxon>
        <taxon>Coriobacteriia</taxon>
        <taxon>Coriobacteriales</taxon>
        <taxon>Atopobiaceae</taxon>
        <taxon>Parafannyhessea</taxon>
    </lineage>
</organism>
<dbReference type="GO" id="GO:0003700">
    <property type="term" value="F:DNA-binding transcription factor activity"/>
    <property type="evidence" value="ECO:0007669"/>
    <property type="project" value="TreeGrafter"/>
</dbReference>
<dbReference type="GO" id="GO:0005829">
    <property type="term" value="C:cytosol"/>
    <property type="evidence" value="ECO:0007669"/>
    <property type="project" value="TreeGrafter"/>
</dbReference>
<dbReference type="EMBL" id="FMZL01000034">
    <property type="protein sequence ID" value="SDC66006.1"/>
    <property type="molecule type" value="Genomic_DNA"/>
</dbReference>
<dbReference type="InterPro" id="IPR000944">
    <property type="entry name" value="Tscrpt_reg_Rrf2"/>
</dbReference>
<evidence type="ECO:0000313" key="1">
    <source>
        <dbReference type="EMBL" id="SDC66006.1"/>
    </source>
</evidence>
<dbReference type="SUPFAM" id="SSF46785">
    <property type="entry name" value="Winged helix' DNA-binding domain"/>
    <property type="match status" value="1"/>
</dbReference>